<proteinExistence type="predicted"/>
<keyword evidence="2" id="KW-1185">Reference proteome</keyword>
<evidence type="ECO:0000313" key="2">
    <source>
        <dbReference type="Proteomes" id="UP000265618"/>
    </source>
</evidence>
<feature type="non-terminal residue" evidence="1">
    <location>
        <position position="1"/>
    </location>
</feature>
<dbReference type="AlphaFoldDB" id="A0A9K3DBP3"/>
<reference evidence="1 2" key="1">
    <citation type="journal article" date="2018" name="PLoS ONE">
        <title>The draft genome of Kipferlia bialata reveals reductive genome evolution in fornicate parasites.</title>
        <authorList>
            <person name="Tanifuji G."/>
            <person name="Takabayashi S."/>
            <person name="Kume K."/>
            <person name="Takagi M."/>
            <person name="Nakayama T."/>
            <person name="Kamikawa R."/>
            <person name="Inagaki Y."/>
            <person name="Hashimoto T."/>
        </authorList>
    </citation>
    <scope>NUCLEOTIDE SEQUENCE [LARGE SCALE GENOMIC DNA]</scope>
    <source>
        <strain evidence="1">NY0173</strain>
    </source>
</reference>
<protein>
    <submittedName>
        <fullName evidence="1">Uncharacterized protein</fullName>
    </submittedName>
</protein>
<accession>A0A9K3DBP3</accession>
<dbReference type="EMBL" id="BDIP01008917">
    <property type="protein sequence ID" value="GIQ92075.1"/>
    <property type="molecule type" value="Genomic_DNA"/>
</dbReference>
<sequence length="46" mass="5305">YFQMFRGASWNCNRTLLAAFFNERRGRDILSCCVSSECSSDPLHTN</sequence>
<dbReference type="Proteomes" id="UP000265618">
    <property type="component" value="Unassembled WGS sequence"/>
</dbReference>
<name>A0A9K3DBP3_9EUKA</name>
<comment type="caution">
    <text evidence="1">The sequence shown here is derived from an EMBL/GenBank/DDBJ whole genome shotgun (WGS) entry which is preliminary data.</text>
</comment>
<gene>
    <name evidence="1" type="ORF">KIPB_015635</name>
</gene>
<evidence type="ECO:0000313" key="1">
    <source>
        <dbReference type="EMBL" id="GIQ92075.1"/>
    </source>
</evidence>
<organism evidence="1 2">
    <name type="scientific">Kipferlia bialata</name>
    <dbReference type="NCBI Taxonomy" id="797122"/>
    <lineage>
        <taxon>Eukaryota</taxon>
        <taxon>Metamonada</taxon>
        <taxon>Carpediemonas-like organisms</taxon>
        <taxon>Kipferlia</taxon>
    </lineage>
</organism>